<dbReference type="InterPro" id="IPR011006">
    <property type="entry name" value="CheY-like_superfamily"/>
</dbReference>
<dbReference type="PROSITE" id="PS50110">
    <property type="entry name" value="RESPONSE_REGULATORY"/>
    <property type="match status" value="1"/>
</dbReference>
<reference evidence="6" key="1">
    <citation type="journal article" date="2023" name="Arch. Microbiol.">
        <title>Desulfoferula mesophilus gen. nov. sp. nov., a mesophilic sulfate-reducing bacterium isolated from a brackish lake sediment.</title>
        <authorList>
            <person name="Watanabe T."/>
            <person name="Yabe T."/>
            <person name="Tsuji J.M."/>
            <person name="Fukui M."/>
        </authorList>
    </citation>
    <scope>NUCLEOTIDE SEQUENCE [LARGE SCALE GENOMIC DNA]</scope>
    <source>
        <strain evidence="6">12FAK</strain>
    </source>
</reference>
<feature type="modified residue" description="4-aspartylphosphate" evidence="3">
    <location>
        <position position="335"/>
    </location>
</feature>
<evidence type="ECO:0000256" key="3">
    <source>
        <dbReference type="PROSITE-ProRule" id="PRU00169"/>
    </source>
</evidence>
<dbReference type="SUPFAM" id="SSF52172">
    <property type="entry name" value="CheY-like"/>
    <property type="match status" value="1"/>
</dbReference>
<dbReference type="KEGG" id="dmp:FAK_39410"/>
<dbReference type="PANTHER" id="PTHR44591:SF14">
    <property type="entry name" value="PROTEIN PILG"/>
    <property type="match status" value="1"/>
</dbReference>
<protein>
    <recommendedName>
        <fullName evidence="4">Response regulatory domain-containing protein</fullName>
    </recommendedName>
</protein>
<dbReference type="Pfam" id="PF00072">
    <property type="entry name" value="Response_reg"/>
    <property type="match status" value="1"/>
</dbReference>
<dbReference type="AlphaFoldDB" id="A0AAU9EJG6"/>
<dbReference type="Gene3D" id="3.40.50.2300">
    <property type="match status" value="1"/>
</dbReference>
<proteinExistence type="predicted"/>
<keyword evidence="1 3" id="KW-0597">Phosphoprotein</keyword>
<dbReference type="InterPro" id="IPR001789">
    <property type="entry name" value="Sig_transdc_resp-reg_receiver"/>
</dbReference>
<feature type="domain" description="Response regulatory" evidence="4">
    <location>
        <begin position="286"/>
        <end position="400"/>
    </location>
</feature>
<dbReference type="Proteomes" id="UP001366166">
    <property type="component" value="Chromosome"/>
</dbReference>
<evidence type="ECO:0000313" key="6">
    <source>
        <dbReference type="Proteomes" id="UP001366166"/>
    </source>
</evidence>
<dbReference type="EMBL" id="AP028679">
    <property type="protein sequence ID" value="BEQ16875.1"/>
    <property type="molecule type" value="Genomic_DNA"/>
</dbReference>
<keyword evidence="2" id="KW-0902">Two-component regulatory system</keyword>
<sequence>MSVVTIMSGSFCGAEEVAQDVASRLNVELMRDEDLIGMVDRNGGPAAGIVRRAIYGRTSIFNQFSHEKERAVAALKLATAKLLVEKEGLVLLGHVSLLVPRSITHVLEACLIAETKWRAARAARELGLSEKESLARVHRDDESTIRWAEYLLESDPWDAKLYDILLPMEKSGPAEAAKFIAGQAQGGPLQVNDASRRAAQDFLLAAQVEQALTAQGHSNKDIQVSAVGGKIDIQVNKKVLRLNKLSAELEEQARKVAGVGEVSVEAGPGFYHADVYRQADFHLPSKVLLVDDEREFAQTLSERLLLREIGSAVAYDGEQALKMVAEDEPEVLVLDLKMPGIDGIEVLKRIKHDYPKVEVIILTGHGSARDMEQCMGLGAFAYLEKPVDIDKLSETMQAAYEKVRSQGD</sequence>
<organism evidence="5 6">
    <name type="scientific">Desulfoferula mesophila</name>
    <dbReference type="NCBI Taxonomy" id="3058419"/>
    <lineage>
        <taxon>Bacteria</taxon>
        <taxon>Pseudomonadati</taxon>
        <taxon>Thermodesulfobacteriota</taxon>
        <taxon>Desulfarculia</taxon>
        <taxon>Desulfarculales</taxon>
        <taxon>Desulfarculaceae</taxon>
        <taxon>Desulfoferula</taxon>
    </lineage>
</organism>
<dbReference type="Pfam" id="PF13189">
    <property type="entry name" value="Cytidylate_kin2"/>
    <property type="match status" value="1"/>
</dbReference>
<evidence type="ECO:0000256" key="1">
    <source>
        <dbReference type="ARBA" id="ARBA00022553"/>
    </source>
</evidence>
<dbReference type="PANTHER" id="PTHR44591">
    <property type="entry name" value="STRESS RESPONSE REGULATOR PROTEIN 1"/>
    <property type="match status" value="1"/>
</dbReference>
<keyword evidence="6" id="KW-1185">Reference proteome</keyword>
<evidence type="ECO:0000256" key="2">
    <source>
        <dbReference type="ARBA" id="ARBA00023012"/>
    </source>
</evidence>
<gene>
    <name evidence="5" type="ORF">FAK_39410</name>
</gene>
<dbReference type="GO" id="GO:0000160">
    <property type="term" value="P:phosphorelay signal transduction system"/>
    <property type="evidence" value="ECO:0007669"/>
    <property type="project" value="UniProtKB-KW"/>
</dbReference>
<dbReference type="SMART" id="SM00448">
    <property type="entry name" value="REC"/>
    <property type="match status" value="1"/>
</dbReference>
<dbReference type="InterPro" id="IPR027417">
    <property type="entry name" value="P-loop_NTPase"/>
</dbReference>
<name>A0AAU9EJG6_9BACT</name>
<evidence type="ECO:0000259" key="4">
    <source>
        <dbReference type="PROSITE" id="PS50110"/>
    </source>
</evidence>
<accession>A0AAU9EJG6</accession>
<dbReference type="RefSeq" id="WP_338603349.1">
    <property type="nucleotide sequence ID" value="NZ_AP028679.1"/>
</dbReference>
<dbReference type="CDD" id="cd17536">
    <property type="entry name" value="REC_YesN-like"/>
    <property type="match status" value="1"/>
</dbReference>
<dbReference type="Gene3D" id="3.40.50.300">
    <property type="entry name" value="P-loop containing nucleotide triphosphate hydrolases"/>
    <property type="match status" value="1"/>
</dbReference>
<dbReference type="InterPro" id="IPR050595">
    <property type="entry name" value="Bact_response_regulator"/>
</dbReference>
<evidence type="ECO:0000313" key="5">
    <source>
        <dbReference type="EMBL" id="BEQ16875.1"/>
    </source>
</evidence>